<dbReference type="SMART" id="SM00450">
    <property type="entry name" value="RHOD"/>
    <property type="match status" value="2"/>
</dbReference>
<reference evidence="5 6" key="1">
    <citation type="submission" date="2017-05" db="EMBL/GenBank/DDBJ databases">
        <title>Complete genome sequence of Corynebacterium striatum KC-Na-1 isolated from Neophocaena asiaeorientalis in Korea.</title>
        <authorList>
            <person name="Kim J.H."/>
            <person name="Lee K."/>
        </authorList>
    </citation>
    <scope>NUCLEOTIDE SEQUENCE [LARGE SCALE GENOMIC DNA]</scope>
    <source>
        <strain evidence="5 6">KC-Na-01</strain>
    </source>
</reference>
<accession>A0A2Z2J5M8</accession>
<evidence type="ECO:0000259" key="4">
    <source>
        <dbReference type="PROSITE" id="PS50206"/>
    </source>
</evidence>
<organism evidence="5 6">
    <name type="scientific">Corynebacterium striatum</name>
    <dbReference type="NCBI Taxonomy" id="43770"/>
    <lineage>
        <taxon>Bacteria</taxon>
        <taxon>Bacillati</taxon>
        <taxon>Actinomycetota</taxon>
        <taxon>Actinomycetes</taxon>
        <taxon>Mycobacteriales</taxon>
        <taxon>Corynebacteriaceae</taxon>
        <taxon>Corynebacterium</taxon>
    </lineage>
</organism>
<name>A0A2Z2J5M8_CORST</name>
<evidence type="ECO:0000256" key="1">
    <source>
        <dbReference type="ARBA" id="ARBA00012245"/>
    </source>
</evidence>
<dbReference type="CDD" id="cd01449">
    <property type="entry name" value="TST_Repeat_2"/>
    <property type="match status" value="1"/>
</dbReference>
<dbReference type="CDD" id="cd01448">
    <property type="entry name" value="TST_Repeat_1"/>
    <property type="match status" value="1"/>
</dbReference>
<dbReference type="PROSITE" id="PS50206">
    <property type="entry name" value="RHODANESE_3"/>
    <property type="match status" value="2"/>
</dbReference>
<dbReference type="InterPro" id="IPR001763">
    <property type="entry name" value="Rhodanese-like_dom"/>
</dbReference>
<evidence type="ECO:0000256" key="3">
    <source>
        <dbReference type="ARBA" id="ARBA00047549"/>
    </source>
</evidence>
<feature type="domain" description="Rhodanese" evidence="4">
    <location>
        <begin position="202"/>
        <end position="286"/>
    </location>
</feature>
<dbReference type="PANTHER" id="PTHR43855:SF1">
    <property type="entry name" value="THIOSULFATE SULFURTRANSFERASE"/>
    <property type="match status" value="1"/>
</dbReference>
<comment type="catalytic activity">
    <reaction evidence="3">
        <text>thiosulfate + hydrogen cyanide = thiocyanate + sulfite + 2 H(+)</text>
        <dbReference type="Rhea" id="RHEA:16881"/>
        <dbReference type="ChEBI" id="CHEBI:15378"/>
        <dbReference type="ChEBI" id="CHEBI:17359"/>
        <dbReference type="ChEBI" id="CHEBI:18022"/>
        <dbReference type="ChEBI" id="CHEBI:18407"/>
        <dbReference type="ChEBI" id="CHEBI:33542"/>
        <dbReference type="EC" id="2.8.1.1"/>
    </reaction>
</comment>
<dbReference type="RefSeq" id="WP_086891951.1">
    <property type="nucleotide sequence ID" value="NZ_CP021252.1"/>
</dbReference>
<dbReference type="InterPro" id="IPR036873">
    <property type="entry name" value="Rhodanese-like_dom_sf"/>
</dbReference>
<evidence type="ECO:0000313" key="6">
    <source>
        <dbReference type="Proteomes" id="UP000250197"/>
    </source>
</evidence>
<evidence type="ECO:0000256" key="2">
    <source>
        <dbReference type="ARBA" id="ARBA00022737"/>
    </source>
</evidence>
<dbReference type="Gene3D" id="3.40.250.10">
    <property type="entry name" value="Rhodanese-like domain"/>
    <property type="match status" value="2"/>
</dbReference>
<dbReference type="Proteomes" id="UP000250197">
    <property type="component" value="Chromosome"/>
</dbReference>
<dbReference type="GO" id="GO:0004792">
    <property type="term" value="F:thiosulfate-cyanide sulfurtransferase activity"/>
    <property type="evidence" value="ECO:0007669"/>
    <property type="project" value="UniProtKB-EC"/>
</dbReference>
<dbReference type="Pfam" id="PF00581">
    <property type="entry name" value="Rhodanese"/>
    <property type="match status" value="2"/>
</dbReference>
<feature type="domain" description="Rhodanese" evidence="4">
    <location>
        <begin position="30"/>
        <end position="137"/>
    </location>
</feature>
<dbReference type="EC" id="2.8.1.1" evidence="1"/>
<keyword evidence="2" id="KW-0677">Repeat</keyword>
<proteinExistence type="predicted"/>
<dbReference type="KEGG" id="cstr:CBE89_10800"/>
<gene>
    <name evidence="5" type="ORF">CBE89_10800</name>
</gene>
<protein>
    <recommendedName>
        <fullName evidence="1">thiosulfate sulfurtransferase</fullName>
        <ecNumber evidence="1">2.8.1.1</ecNumber>
    </recommendedName>
</protein>
<keyword evidence="5" id="KW-0808">Transferase</keyword>
<dbReference type="SUPFAM" id="SSF52821">
    <property type="entry name" value="Rhodanese/Cell cycle control phosphatase"/>
    <property type="match status" value="2"/>
</dbReference>
<dbReference type="PANTHER" id="PTHR43855">
    <property type="entry name" value="THIOSULFATE SULFURTRANSFERASE"/>
    <property type="match status" value="1"/>
</dbReference>
<sequence length="287" mass="32576">MAEFDPNPPFQEYAHPERLVSAPWLSARLGIKGLRVIEVDEDSLLYDIGHIPTASRINFQTELLDPVTRDIVSAEGFAQLMRDKGIKRDDTVVIYGDKANWWAAYALWVFELYGHPDVRLLDGGRDAWVTEERDTSFMVPDFPESDYPEVERNDETYRIFVDQVRGTTAKLVDTRTPEEFFGEATHESSNGDSAYGTTMRHGHIPGAVNLEWDRAVYPNGCFRALSELNVNYGELEPASETVLYSHVGAQAAHTWFVLTFLLGFKDTKVYDGSWAEWGNMIRMPIEG</sequence>
<dbReference type="AlphaFoldDB" id="A0A2Z2J5M8"/>
<dbReference type="EMBL" id="CP021252">
    <property type="protein sequence ID" value="ART21921.1"/>
    <property type="molecule type" value="Genomic_DNA"/>
</dbReference>
<evidence type="ECO:0000313" key="5">
    <source>
        <dbReference type="EMBL" id="ART21921.1"/>
    </source>
</evidence>
<dbReference type="InterPro" id="IPR051126">
    <property type="entry name" value="Thiosulfate_sulfurtransferase"/>
</dbReference>